<sequence>MTVDFNSVYHLISHFTKYISMKKLLHYVEH</sequence>
<proteinExistence type="predicted"/>
<name>A0A0A9E6B6_ARUDO</name>
<organism evidence="1">
    <name type="scientific">Arundo donax</name>
    <name type="common">Giant reed</name>
    <name type="synonym">Donax arundinaceus</name>
    <dbReference type="NCBI Taxonomy" id="35708"/>
    <lineage>
        <taxon>Eukaryota</taxon>
        <taxon>Viridiplantae</taxon>
        <taxon>Streptophyta</taxon>
        <taxon>Embryophyta</taxon>
        <taxon>Tracheophyta</taxon>
        <taxon>Spermatophyta</taxon>
        <taxon>Magnoliopsida</taxon>
        <taxon>Liliopsida</taxon>
        <taxon>Poales</taxon>
        <taxon>Poaceae</taxon>
        <taxon>PACMAD clade</taxon>
        <taxon>Arundinoideae</taxon>
        <taxon>Arundineae</taxon>
        <taxon>Arundo</taxon>
    </lineage>
</organism>
<reference evidence="1" key="1">
    <citation type="submission" date="2014-09" db="EMBL/GenBank/DDBJ databases">
        <authorList>
            <person name="Magalhaes I.L.F."/>
            <person name="Oliveira U."/>
            <person name="Santos F.R."/>
            <person name="Vidigal T.H.D.A."/>
            <person name="Brescovit A.D."/>
            <person name="Santos A.J."/>
        </authorList>
    </citation>
    <scope>NUCLEOTIDE SEQUENCE</scope>
    <source>
        <tissue evidence="1">Shoot tissue taken approximately 20 cm above the soil surface</tissue>
    </source>
</reference>
<protein>
    <submittedName>
        <fullName evidence="1">Uncharacterized protein</fullName>
    </submittedName>
</protein>
<evidence type="ECO:0000313" key="1">
    <source>
        <dbReference type="EMBL" id="JAD93445.1"/>
    </source>
</evidence>
<accession>A0A0A9E6B6</accession>
<dbReference type="AlphaFoldDB" id="A0A0A9E6B6"/>
<dbReference type="EMBL" id="GBRH01204450">
    <property type="protein sequence ID" value="JAD93445.1"/>
    <property type="molecule type" value="Transcribed_RNA"/>
</dbReference>
<reference evidence="1" key="2">
    <citation type="journal article" date="2015" name="Data Brief">
        <title>Shoot transcriptome of the giant reed, Arundo donax.</title>
        <authorList>
            <person name="Barrero R.A."/>
            <person name="Guerrero F.D."/>
            <person name="Moolhuijzen P."/>
            <person name="Goolsby J.A."/>
            <person name="Tidwell J."/>
            <person name="Bellgard S.E."/>
            <person name="Bellgard M.I."/>
        </authorList>
    </citation>
    <scope>NUCLEOTIDE SEQUENCE</scope>
    <source>
        <tissue evidence="1">Shoot tissue taken approximately 20 cm above the soil surface</tissue>
    </source>
</reference>